<keyword evidence="1 3" id="KW-0597">Phosphoprotein</keyword>
<reference evidence="7 8" key="1">
    <citation type="submission" date="2024-03" db="EMBL/GenBank/DDBJ databases">
        <title>Novel species of the genus Variovorax.</title>
        <authorList>
            <person name="Liu Q."/>
            <person name="Xin Y.-H."/>
        </authorList>
    </citation>
    <scope>NUCLEOTIDE SEQUENCE [LARGE SCALE GENOMIC DNA]</scope>
    <source>
        <strain evidence="7 8">KACC 18899</strain>
    </source>
</reference>
<gene>
    <name evidence="7" type="ORF">WKW77_28250</name>
</gene>
<comment type="caution">
    <text evidence="7">The sequence shown here is derived from an EMBL/GenBank/DDBJ whole genome shotgun (WGS) entry which is preliminary data.</text>
</comment>
<dbReference type="RefSeq" id="WP_340360218.1">
    <property type="nucleotide sequence ID" value="NZ_JBBKZU010000016.1"/>
</dbReference>
<dbReference type="PANTHER" id="PTHR45566">
    <property type="entry name" value="HTH-TYPE TRANSCRIPTIONAL REGULATOR YHJB-RELATED"/>
    <property type="match status" value="1"/>
</dbReference>
<accession>A0ABU8VP97</accession>
<keyword evidence="8" id="KW-1185">Reference proteome</keyword>
<feature type="domain" description="Response regulatory" evidence="6">
    <location>
        <begin position="5"/>
        <end position="120"/>
    </location>
</feature>
<dbReference type="InterPro" id="IPR011006">
    <property type="entry name" value="CheY-like_superfamily"/>
</dbReference>
<dbReference type="InterPro" id="IPR058245">
    <property type="entry name" value="NreC/VraR/RcsB-like_REC"/>
</dbReference>
<dbReference type="InterPro" id="IPR000792">
    <property type="entry name" value="Tscrpt_reg_LuxR_C"/>
</dbReference>
<dbReference type="Pfam" id="PF00072">
    <property type="entry name" value="Response_reg"/>
    <property type="match status" value="1"/>
</dbReference>
<dbReference type="EMBL" id="JBBKZU010000016">
    <property type="protein sequence ID" value="MEJ8814997.1"/>
    <property type="molecule type" value="Genomic_DNA"/>
</dbReference>
<evidence type="ECO:0000256" key="3">
    <source>
        <dbReference type="PROSITE-ProRule" id="PRU00169"/>
    </source>
</evidence>
<dbReference type="Pfam" id="PF00196">
    <property type="entry name" value="GerE"/>
    <property type="match status" value="1"/>
</dbReference>
<dbReference type="PROSITE" id="PS50110">
    <property type="entry name" value="RESPONSE_REGULATORY"/>
    <property type="match status" value="1"/>
</dbReference>
<evidence type="ECO:0000313" key="8">
    <source>
        <dbReference type="Proteomes" id="UP001365846"/>
    </source>
</evidence>
<dbReference type="Proteomes" id="UP001365846">
    <property type="component" value="Unassembled WGS sequence"/>
</dbReference>
<proteinExistence type="predicted"/>
<dbReference type="CDD" id="cd06170">
    <property type="entry name" value="LuxR_C_like"/>
    <property type="match status" value="1"/>
</dbReference>
<evidence type="ECO:0000256" key="1">
    <source>
        <dbReference type="ARBA" id="ARBA00022553"/>
    </source>
</evidence>
<protein>
    <submittedName>
        <fullName evidence="7">Response regulator transcription factor</fullName>
    </submittedName>
</protein>
<dbReference type="InterPro" id="IPR051015">
    <property type="entry name" value="EvgA-like"/>
</dbReference>
<evidence type="ECO:0000259" key="5">
    <source>
        <dbReference type="PROSITE" id="PS50043"/>
    </source>
</evidence>
<dbReference type="PROSITE" id="PS50043">
    <property type="entry name" value="HTH_LUXR_2"/>
    <property type="match status" value="1"/>
</dbReference>
<evidence type="ECO:0000313" key="7">
    <source>
        <dbReference type="EMBL" id="MEJ8814997.1"/>
    </source>
</evidence>
<dbReference type="PANTHER" id="PTHR45566:SF2">
    <property type="entry name" value="NARL SUBFAMILY"/>
    <property type="match status" value="1"/>
</dbReference>
<dbReference type="SUPFAM" id="SSF46894">
    <property type="entry name" value="C-terminal effector domain of the bipartite response regulators"/>
    <property type="match status" value="1"/>
</dbReference>
<dbReference type="PRINTS" id="PR00038">
    <property type="entry name" value="HTHLUXR"/>
</dbReference>
<feature type="modified residue" description="4-aspartylphosphate" evidence="3">
    <location>
        <position position="55"/>
    </location>
</feature>
<evidence type="ECO:0000256" key="4">
    <source>
        <dbReference type="SAM" id="MobiDB-lite"/>
    </source>
</evidence>
<dbReference type="Gene3D" id="3.40.50.2300">
    <property type="match status" value="1"/>
</dbReference>
<keyword evidence="2" id="KW-0238">DNA-binding</keyword>
<organism evidence="7 8">
    <name type="scientific">Variovorax ureilyticus</name>
    <dbReference type="NCBI Taxonomy" id="1836198"/>
    <lineage>
        <taxon>Bacteria</taxon>
        <taxon>Pseudomonadati</taxon>
        <taxon>Pseudomonadota</taxon>
        <taxon>Betaproteobacteria</taxon>
        <taxon>Burkholderiales</taxon>
        <taxon>Comamonadaceae</taxon>
        <taxon>Variovorax</taxon>
    </lineage>
</organism>
<dbReference type="SUPFAM" id="SSF52172">
    <property type="entry name" value="CheY-like"/>
    <property type="match status" value="1"/>
</dbReference>
<feature type="domain" description="HTH luxR-type" evidence="5">
    <location>
        <begin position="138"/>
        <end position="203"/>
    </location>
</feature>
<dbReference type="InterPro" id="IPR016032">
    <property type="entry name" value="Sig_transdc_resp-reg_C-effctor"/>
</dbReference>
<evidence type="ECO:0000259" key="6">
    <source>
        <dbReference type="PROSITE" id="PS50110"/>
    </source>
</evidence>
<dbReference type="InterPro" id="IPR001789">
    <property type="entry name" value="Sig_transdc_resp-reg_receiver"/>
</dbReference>
<evidence type="ECO:0000256" key="2">
    <source>
        <dbReference type="ARBA" id="ARBA00023125"/>
    </source>
</evidence>
<sequence>MLPAKILLIDDHAMFRCGLRMVLTSGIPDVEVAEAGSLEEAMKTGLADPGLVLLDIQLHGLNGLEGIALVRRKWPEAPVVILSSDATPQSVRLALDRGAAAFVSKAETADNILAVIEKLRRGQEVETPARADAQPTGGEPPRQLLTPRQFEVLDLLCQGLSNKVIGRRLNLSENTVRGHVQAVLAALEVSSRSEAGFAARRRGLVS</sequence>
<dbReference type="SMART" id="SM00421">
    <property type="entry name" value="HTH_LUXR"/>
    <property type="match status" value="1"/>
</dbReference>
<name>A0ABU8VP97_9BURK</name>
<dbReference type="CDD" id="cd17535">
    <property type="entry name" value="REC_NarL-like"/>
    <property type="match status" value="1"/>
</dbReference>
<feature type="region of interest" description="Disordered" evidence="4">
    <location>
        <begin position="124"/>
        <end position="144"/>
    </location>
</feature>
<dbReference type="SMART" id="SM00448">
    <property type="entry name" value="REC"/>
    <property type="match status" value="1"/>
</dbReference>